<dbReference type="GO" id="GO:0016020">
    <property type="term" value="C:membrane"/>
    <property type="evidence" value="ECO:0007669"/>
    <property type="project" value="UniProtKB-SubCell"/>
</dbReference>
<dbReference type="InterPro" id="IPR000209">
    <property type="entry name" value="Peptidase_S8/S53_dom"/>
</dbReference>
<dbReference type="PANTHER" id="PTHR21419">
    <property type="match status" value="1"/>
</dbReference>
<comment type="caution">
    <text evidence="10">The sequence shown here is derived from an EMBL/GenBank/DDBJ whole genome shotgun (WGS) entry which is preliminary data.</text>
</comment>
<evidence type="ECO:0000256" key="6">
    <source>
        <dbReference type="PROSITE-ProRule" id="PRU01240"/>
    </source>
</evidence>
<gene>
    <name evidence="10" type="ORF">E8A74_29910</name>
</gene>
<evidence type="ECO:0000256" key="7">
    <source>
        <dbReference type="SAM" id="MobiDB-lite"/>
    </source>
</evidence>
<evidence type="ECO:0000256" key="2">
    <source>
        <dbReference type="ARBA" id="ARBA00022692"/>
    </source>
</evidence>
<evidence type="ECO:0000313" key="10">
    <source>
        <dbReference type="EMBL" id="TKD01804.1"/>
    </source>
</evidence>
<dbReference type="GO" id="GO:0006508">
    <property type="term" value="P:proteolysis"/>
    <property type="evidence" value="ECO:0007669"/>
    <property type="project" value="UniProtKB-KW"/>
</dbReference>
<feature type="active site" description="Charge relay system" evidence="6">
    <location>
        <position position="106"/>
    </location>
</feature>
<evidence type="ECO:0000256" key="8">
    <source>
        <dbReference type="SAM" id="SignalP"/>
    </source>
</evidence>
<reference evidence="10 11" key="1">
    <citation type="submission" date="2019-04" db="EMBL/GenBank/DDBJ databases">
        <authorList>
            <person name="Li Y."/>
            <person name="Wang J."/>
        </authorList>
    </citation>
    <scope>NUCLEOTIDE SEQUENCE [LARGE SCALE GENOMIC DNA]</scope>
    <source>
        <strain evidence="10 11">DSM 14668</strain>
    </source>
</reference>
<dbReference type="InterPro" id="IPR036852">
    <property type="entry name" value="Peptidase_S8/S53_dom_sf"/>
</dbReference>
<dbReference type="OrthoDB" id="9765693at2"/>
<dbReference type="Gene3D" id="3.40.50.200">
    <property type="entry name" value="Peptidase S8/S53 domain"/>
    <property type="match status" value="1"/>
</dbReference>
<dbReference type="SUPFAM" id="SSF69318">
    <property type="entry name" value="Integrin alpha N-terminal domain"/>
    <property type="match status" value="1"/>
</dbReference>
<dbReference type="InterPro" id="IPR018247">
    <property type="entry name" value="EF_Hand_1_Ca_BS"/>
</dbReference>
<dbReference type="PROSITE" id="PS00018">
    <property type="entry name" value="EF_HAND_1"/>
    <property type="match status" value="1"/>
</dbReference>
<evidence type="ECO:0000256" key="4">
    <source>
        <dbReference type="ARBA" id="ARBA00022989"/>
    </source>
</evidence>
<keyword evidence="11" id="KW-1185">Reference proteome</keyword>
<name>A0A4V5PM33_9BACT</name>
<dbReference type="Gene3D" id="2.130.10.130">
    <property type="entry name" value="Integrin alpha, N-terminal"/>
    <property type="match status" value="2"/>
</dbReference>
<protein>
    <submittedName>
        <fullName evidence="10">Alkaline serine protease</fullName>
    </submittedName>
</protein>
<evidence type="ECO:0000259" key="9">
    <source>
        <dbReference type="Pfam" id="PF00082"/>
    </source>
</evidence>
<dbReference type="AlphaFoldDB" id="A0A4V5PM33"/>
<proteinExistence type="inferred from homology"/>
<keyword evidence="2" id="KW-0812">Transmembrane</keyword>
<feature type="region of interest" description="Disordered" evidence="7">
    <location>
        <begin position="727"/>
        <end position="747"/>
    </location>
</feature>
<keyword evidence="6" id="KW-0378">Hydrolase</keyword>
<feature type="domain" description="Peptidase S8/S53" evidence="9">
    <location>
        <begin position="100"/>
        <end position="440"/>
    </location>
</feature>
<dbReference type="PROSITE" id="PS51892">
    <property type="entry name" value="SUBTILASE"/>
    <property type="match status" value="1"/>
</dbReference>
<dbReference type="EMBL" id="SSMQ01000037">
    <property type="protein sequence ID" value="TKD01804.1"/>
    <property type="molecule type" value="Genomic_DNA"/>
</dbReference>
<dbReference type="InterPro" id="IPR028994">
    <property type="entry name" value="Integrin_alpha_N"/>
</dbReference>
<keyword evidence="6" id="KW-0720">Serine protease</keyword>
<dbReference type="SUPFAM" id="SSF52743">
    <property type="entry name" value="Subtilisin-like"/>
    <property type="match status" value="1"/>
</dbReference>
<comment type="similarity">
    <text evidence="6">Belongs to the peptidase S8 family.</text>
</comment>
<evidence type="ECO:0000256" key="5">
    <source>
        <dbReference type="ARBA" id="ARBA00023136"/>
    </source>
</evidence>
<dbReference type="GO" id="GO:0004252">
    <property type="term" value="F:serine-type endopeptidase activity"/>
    <property type="evidence" value="ECO:0007669"/>
    <property type="project" value="UniProtKB-UniRule"/>
</dbReference>
<keyword evidence="3 8" id="KW-0732">Signal</keyword>
<evidence type="ECO:0000256" key="1">
    <source>
        <dbReference type="ARBA" id="ARBA00004167"/>
    </source>
</evidence>
<feature type="active site" description="Charge relay system" evidence="6">
    <location>
        <position position="372"/>
    </location>
</feature>
<dbReference type="RefSeq" id="WP_136932516.1">
    <property type="nucleotide sequence ID" value="NZ_SSMQ01000037.1"/>
</dbReference>
<dbReference type="PANTHER" id="PTHR21419:SF30">
    <property type="entry name" value="IG-LIKE DOMAIN-CONTAINING PROTEIN"/>
    <property type="match status" value="1"/>
</dbReference>
<evidence type="ECO:0000256" key="3">
    <source>
        <dbReference type="ARBA" id="ARBA00022729"/>
    </source>
</evidence>
<dbReference type="Pfam" id="PF13517">
    <property type="entry name" value="FG-GAP_3"/>
    <property type="match status" value="1"/>
</dbReference>
<feature type="active site" description="Charge relay system" evidence="6">
    <location>
        <position position="223"/>
    </location>
</feature>
<keyword evidence="4" id="KW-1133">Transmembrane helix</keyword>
<comment type="subcellular location">
    <subcellularLocation>
        <location evidence="1">Membrane</location>
        <topology evidence="1">Single-pass membrane protein</topology>
    </subcellularLocation>
</comment>
<feature type="signal peptide" evidence="8">
    <location>
        <begin position="1"/>
        <end position="29"/>
    </location>
</feature>
<dbReference type="InterPro" id="IPR013517">
    <property type="entry name" value="FG-GAP"/>
</dbReference>
<dbReference type="Pfam" id="PF00082">
    <property type="entry name" value="Peptidase_S8"/>
    <property type="match status" value="1"/>
</dbReference>
<feature type="chain" id="PRO_5020681710" evidence="8">
    <location>
        <begin position="30"/>
        <end position="1207"/>
    </location>
</feature>
<sequence length="1207" mass="127460">MRTYRPSWRGGLLAALALASALAPHAASAAWPPSPDANMADPANWPNDPGYAYAEDRDGQWNYYSFLPPAAPGVVRRADEVASGMSIDLAWRISIGDPRVVIAVTDSGIFWEKPDLLDKAYLNRRELLTHKPFQAGGAPCGGAGDLAGFDCNDDGVFSVSDYATSMPLPASDRNANGVLDAGDLILAFSDGIDDDGNGYIDDISGWDFMKNDNDPYDDTRYGHGTGEAEDSSSQADNGIGLAGACPRCMFLPLRVGDSFIGDVQAFGESVVYATDSGAKVVQCALGTLNMTRFAQAALDYAYENKVLVVTSMADENSRHHNMPAASNHTLPVHAIQYDGASARASRSFLDFHPCSNYGGQNLLSASGTSCSSEATGQLSGIAGLLYSAALKYNTVPQLSPGEAQSIFFFTADDIDVPASREPGSIYRFSQPGFDQRFGYGRVHASRALEAIREGRIPPSVDIVSPRWFEVLYKDRVDGPIQIRGTISAPRANAYDYVVEWASGVQPLEEDFQKHVLDRRLNLDPTFIAGTAEPLALLDVRNVTVSHPPDVDSPFGENDHTITVRVRAVAHYGGAVGDVSGEMRRTYYVHSDPDLARGFPVWLGDSLEASPKMADLDGDGVRELIVPTGGGAIHVLTLTKAGPVPFPGFPFATTPIDGFTSPSESETPSHITAPGYASGKVDPNLAREGFMNAPAIADLDGDGTVEIVATTYAGTIYVLEPDGSVRPGFPRRLPRIPSCPRGPDLPPPTGPCMDEDQRITRGAFASPVLVDLDRDGHLDIVQAAFDGKVHVFNAGGAPLPGFPVEIRIDPENNPKAKSRILTTPAVADFNADGVMDLVLGSNERLGTSGQFGAITVVDGRGTKAPGGPILAGWPVSLSSFELFPLVAEGIPNAPAVARFEGKLAAIAHGNVSLPFIVPTEPGGQSSLGAPPANALPVRPDPMDPTKELRGLEPSSIFGPLSRATQPNTMLPLFSSPSVGDLDQDGVPDVVASGGSLSLTQALQGGGTGAGEHLLAVWSGKTGAMLPGSPFLLEDFTFFNNHAIADLDGDDYPEILTGSGGYFLHAYDGCGREPAGFPKFTGQWIASTAAVGDLDGDGTLEVAVGTRSGFLHVWHTRGRTDGVIAWESYHHDNRNTGSLDTRLDQGVPLKAKAPLTADVCEADRLPRPLEAAGGCDCRAAGQGRGDGRAAGLVAVGLALVLARRRPARS</sequence>
<organism evidence="10 11">
    <name type="scientific">Polyangium fumosum</name>
    <dbReference type="NCBI Taxonomy" id="889272"/>
    <lineage>
        <taxon>Bacteria</taxon>
        <taxon>Pseudomonadati</taxon>
        <taxon>Myxococcota</taxon>
        <taxon>Polyangia</taxon>
        <taxon>Polyangiales</taxon>
        <taxon>Polyangiaceae</taxon>
        <taxon>Polyangium</taxon>
    </lineage>
</organism>
<dbReference type="InterPro" id="IPR045232">
    <property type="entry name" value="FAM234"/>
</dbReference>
<evidence type="ECO:0000313" key="11">
    <source>
        <dbReference type="Proteomes" id="UP000309215"/>
    </source>
</evidence>
<dbReference type="Proteomes" id="UP000309215">
    <property type="component" value="Unassembled WGS sequence"/>
</dbReference>
<accession>A0A4V5PM33</accession>
<keyword evidence="5" id="KW-0472">Membrane</keyword>
<keyword evidence="6 10" id="KW-0645">Protease</keyword>